<dbReference type="InterPro" id="IPR059023">
    <property type="entry name" value="RNA_hel_CTD"/>
</dbReference>
<dbReference type="GO" id="GO:0016787">
    <property type="term" value="F:hydrolase activity"/>
    <property type="evidence" value="ECO:0007669"/>
    <property type="project" value="UniProtKB-KW"/>
</dbReference>
<dbReference type="Pfam" id="PF00271">
    <property type="entry name" value="Helicase_C"/>
    <property type="match status" value="1"/>
</dbReference>
<keyword evidence="9" id="KW-0067">ATP-binding</keyword>
<evidence type="ECO:0000256" key="3">
    <source>
        <dbReference type="ARBA" id="ARBA00022723"/>
    </source>
</evidence>
<dbReference type="SMART" id="SM00487">
    <property type="entry name" value="DEXDc"/>
    <property type="match status" value="1"/>
</dbReference>
<dbReference type="Pfam" id="PF05773">
    <property type="entry name" value="RWD"/>
    <property type="match status" value="1"/>
</dbReference>
<protein>
    <recommendedName>
        <fullName evidence="13">Putative ATP-dependent RNA helicase DHX57</fullName>
        <ecNumber evidence="2">3.6.4.13</ecNumber>
    </recommendedName>
    <alternativeName>
        <fullName evidence="14">DEAH box protein 57</fullName>
    </alternativeName>
</protein>
<dbReference type="EC" id="3.6.4.13" evidence="2"/>
<dbReference type="InterPro" id="IPR011709">
    <property type="entry name" value="DEAD-box_helicase_OB_fold"/>
</dbReference>
<feature type="compositionally biased region" description="Basic and acidic residues" evidence="16">
    <location>
        <begin position="85"/>
        <end position="103"/>
    </location>
</feature>
<comment type="function">
    <text evidence="12">Probable ATP-binding RNA helicase.</text>
</comment>
<evidence type="ECO:0000256" key="16">
    <source>
        <dbReference type="SAM" id="MobiDB-lite"/>
    </source>
</evidence>
<feature type="compositionally biased region" description="Acidic residues" evidence="16">
    <location>
        <begin position="140"/>
        <end position="152"/>
    </location>
</feature>
<evidence type="ECO:0000313" key="20">
    <source>
        <dbReference type="EMBL" id="KAK3554209.1"/>
    </source>
</evidence>
<feature type="region of interest" description="Disordered" evidence="16">
    <location>
        <begin position="1"/>
        <end position="108"/>
    </location>
</feature>
<dbReference type="GO" id="GO:0005524">
    <property type="term" value="F:ATP binding"/>
    <property type="evidence" value="ECO:0007669"/>
    <property type="project" value="UniProtKB-KW"/>
</dbReference>
<feature type="domain" description="Helicase ATP-binding" evidence="18">
    <location>
        <begin position="589"/>
        <end position="756"/>
    </location>
</feature>
<keyword evidence="10" id="KW-0175">Coiled coil</keyword>
<evidence type="ECO:0000259" key="19">
    <source>
        <dbReference type="PROSITE" id="PS51194"/>
    </source>
</evidence>
<dbReference type="Pfam" id="PF04408">
    <property type="entry name" value="WHD_HA2"/>
    <property type="match status" value="1"/>
</dbReference>
<comment type="caution">
    <text evidence="20">The sequence shown here is derived from an EMBL/GenBank/DDBJ whole genome shotgun (WGS) entry which is preliminary data.</text>
</comment>
<dbReference type="SUPFAM" id="SSF90229">
    <property type="entry name" value="CCCH zinc finger"/>
    <property type="match status" value="1"/>
</dbReference>
<evidence type="ECO:0000256" key="5">
    <source>
        <dbReference type="ARBA" id="ARBA00022771"/>
    </source>
</evidence>
<evidence type="ECO:0000256" key="13">
    <source>
        <dbReference type="ARBA" id="ARBA00071682"/>
    </source>
</evidence>
<dbReference type="CDD" id="cd17985">
    <property type="entry name" value="DEXHc_DHX57"/>
    <property type="match status" value="1"/>
</dbReference>
<feature type="compositionally biased region" description="Acidic residues" evidence="16">
    <location>
        <begin position="510"/>
        <end position="524"/>
    </location>
</feature>
<feature type="compositionally biased region" description="Gly residues" evidence="16">
    <location>
        <begin position="10"/>
        <end position="29"/>
    </location>
</feature>
<dbReference type="PANTHER" id="PTHR18934">
    <property type="entry name" value="ATP-DEPENDENT RNA HELICASE"/>
    <property type="match status" value="1"/>
</dbReference>
<dbReference type="InterPro" id="IPR036855">
    <property type="entry name" value="Znf_CCCH_sf"/>
</dbReference>
<dbReference type="CDD" id="cd18791">
    <property type="entry name" value="SF2_C_RHA"/>
    <property type="match status" value="1"/>
</dbReference>
<dbReference type="Pfam" id="PF00270">
    <property type="entry name" value="DEAD"/>
    <property type="match status" value="1"/>
</dbReference>
<keyword evidence="7" id="KW-0347">Helicase</keyword>
<evidence type="ECO:0000256" key="1">
    <source>
        <dbReference type="ARBA" id="ARBA00008792"/>
    </source>
</evidence>
<dbReference type="EMBL" id="JAUCMX010000002">
    <property type="protein sequence ID" value="KAK3554209.1"/>
    <property type="molecule type" value="Genomic_DNA"/>
</dbReference>
<dbReference type="FunFam" id="1.20.120.1080:FF:000002">
    <property type="entry name" value="Putative ATP-dependent RNA helicase DHX36"/>
    <property type="match status" value="1"/>
</dbReference>
<evidence type="ECO:0000259" key="17">
    <source>
        <dbReference type="PROSITE" id="PS50103"/>
    </source>
</evidence>
<evidence type="ECO:0000256" key="6">
    <source>
        <dbReference type="ARBA" id="ARBA00022801"/>
    </source>
</evidence>
<dbReference type="FunFam" id="3.40.50.300:FF:000325">
    <property type="entry name" value="ATP-dependent RNA helicase DHX29"/>
    <property type="match status" value="1"/>
</dbReference>
<accession>A0AAE0VDA6</accession>
<keyword evidence="4" id="KW-0547">Nucleotide-binding</keyword>
<keyword evidence="6" id="KW-0378">Hydrolase</keyword>
<dbReference type="GO" id="GO:0003723">
    <property type="term" value="F:RNA binding"/>
    <property type="evidence" value="ECO:0007669"/>
    <property type="project" value="TreeGrafter"/>
</dbReference>
<evidence type="ECO:0000256" key="14">
    <source>
        <dbReference type="ARBA" id="ARBA00083389"/>
    </source>
</evidence>
<evidence type="ECO:0000313" key="21">
    <source>
        <dbReference type="Proteomes" id="UP001274896"/>
    </source>
</evidence>
<reference evidence="20" key="1">
    <citation type="submission" date="2023-06" db="EMBL/GenBank/DDBJ databases">
        <title>Male Hemibagrus guttatus genome.</title>
        <authorList>
            <person name="Bian C."/>
        </authorList>
    </citation>
    <scope>NUCLEOTIDE SEQUENCE</scope>
    <source>
        <strain evidence="20">Male_cb2023</strain>
        <tissue evidence="20">Muscle</tissue>
    </source>
</reference>
<dbReference type="SMART" id="SM00490">
    <property type="entry name" value="HELICc"/>
    <property type="match status" value="1"/>
</dbReference>
<dbReference type="PROSITE" id="PS50103">
    <property type="entry name" value="ZF_C3H1"/>
    <property type="match status" value="1"/>
</dbReference>
<gene>
    <name evidence="20" type="ORF">QTP70_020088</name>
</gene>
<name>A0AAE0VDA6_9TELE</name>
<dbReference type="InterPro" id="IPR000571">
    <property type="entry name" value="Znf_CCCH"/>
</dbReference>
<dbReference type="CDD" id="cd23825">
    <property type="entry name" value="RWD_DHX57"/>
    <property type="match status" value="1"/>
</dbReference>
<feature type="zinc finger region" description="C3H1-type" evidence="15">
    <location>
        <begin position="316"/>
        <end position="344"/>
    </location>
</feature>
<keyword evidence="5 15" id="KW-0863">Zinc-finger</keyword>
<feature type="domain" description="Helicase C-terminal" evidence="19">
    <location>
        <begin position="880"/>
        <end position="1060"/>
    </location>
</feature>
<evidence type="ECO:0000256" key="8">
    <source>
        <dbReference type="ARBA" id="ARBA00022833"/>
    </source>
</evidence>
<comment type="catalytic activity">
    <reaction evidence="11">
        <text>ATP + H2O = ADP + phosphate + H(+)</text>
        <dbReference type="Rhea" id="RHEA:13065"/>
        <dbReference type="ChEBI" id="CHEBI:15377"/>
        <dbReference type="ChEBI" id="CHEBI:15378"/>
        <dbReference type="ChEBI" id="CHEBI:30616"/>
        <dbReference type="ChEBI" id="CHEBI:43474"/>
        <dbReference type="ChEBI" id="CHEBI:456216"/>
        <dbReference type="EC" id="3.6.4.13"/>
    </reaction>
</comment>
<dbReference type="PROSITE" id="PS51194">
    <property type="entry name" value="HELICASE_CTER"/>
    <property type="match status" value="1"/>
</dbReference>
<dbReference type="GO" id="GO:0008270">
    <property type="term" value="F:zinc ion binding"/>
    <property type="evidence" value="ECO:0007669"/>
    <property type="project" value="UniProtKB-KW"/>
</dbReference>
<feature type="compositionally biased region" description="Polar residues" evidence="16">
    <location>
        <begin position="126"/>
        <end position="135"/>
    </location>
</feature>
<dbReference type="Gene3D" id="3.40.50.300">
    <property type="entry name" value="P-loop containing nucleotide triphosphate hydrolases"/>
    <property type="match status" value="2"/>
</dbReference>
<evidence type="ECO:0000256" key="2">
    <source>
        <dbReference type="ARBA" id="ARBA00012552"/>
    </source>
</evidence>
<dbReference type="FunFam" id="3.40.50.300:FF:000284">
    <property type="entry name" value="probable ATP-dependent RNA helicase YTHDC2"/>
    <property type="match status" value="1"/>
</dbReference>
<organism evidence="20 21">
    <name type="scientific">Hemibagrus guttatus</name>
    <dbReference type="NCBI Taxonomy" id="175788"/>
    <lineage>
        <taxon>Eukaryota</taxon>
        <taxon>Metazoa</taxon>
        <taxon>Chordata</taxon>
        <taxon>Craniata</taxon>
        <taxon>Vertebrata</taxon>
        <taxon>Euteleostomi</taxon>
        <taxon>Actinopterygii</taxon>
        <taxon>Neopterygii</taxon>
        <taxon>Teleostei</taxon>
        <taxon>Ostariophysi</taxon>
        <taxon>Siluriformes</taxon>
        <taxon>Bagridae</taxon>
        <taxon>Hemibagrus</taxon>
    </lineage>
</organism>
<evidence type="ECO:0000256" key="10">
    <source>
        <dbReference type="ARBA" id="ARBA00023054"/>
    </source>
</evidence>
<keyword evidence="8 15" id="KW-0862">Zinc</keyword>
<dbReference type="Pfam" id="PF26026">
    <property type="entry name" value="RNA_hel_CTD"/>
    <property type="match status" value="1"/>
</dbReference>
<dbReference type="Pfam" id="PF21010">
    <property type="entry name" value="HA2_C"/>
    <property type="match status" value="1"/>
</dbReference>
<dbReference type="Pfam" id="PF07717">
    <property type="entry name" value="OB_NTP_bind"/>
    <property type="match status" value="1"/>
</dbReference>
<dbReference type="InterPro" id="IPR006575">
    <property type="entry name" value="RWD_dom"/>
</dbReference>
<evidence type="ECO:0000256" key="15">
    <source>
        <dbReference type="PROSITE-ProRule" id="PRU00723"/>
    </source>
</evidence>
<dbReference type="GO" id="GO:0003724">
    <property type="term" value="F:RNA helicase activity"/>
    <property type="evidence" value="ECO:0007669"/>
    <property type="project" value="UniProtKB-EC"/>
</dbReference>
<proteinExistence type="inferred from homology"/>
<dbReference type="InterPro" id="IPR007502">
    <property type="entry name" value="Helicase-assoc_dom"/>
</dbReference>
<dbReference type="InterPro" id="IPR014001">
    <property type="entry name" value="Helicase_ATP-bd"/>
</dbReference>
<keyword evidence="3 15" id="KW-0479">Metal-binding</keyword>
<dbReference type="SUPFAM" id="SSF52540">
    <property type="entry name" value="P-loop containing nucleoside triphosphate hydrolases"/>
    <property type="match status" value="1"/>
</dbReference>
<evidence type="ECO:0000259" key="18">
    <source>
        <dbReference type="PROSITE" id="PS51192"/>
    </source>
</evidence>
<evidence type="ECO:0000256" key="11">
    <source>
        <dbReference type="ARBA" id="ARBA00047984"/>
    </source>
</evidence>
<comment type="similarity">
    <text evidence="1">Belongs to the DEAD box helicase family. DEAH subfamily.</text>
</comment>
<feature type="region of interest" description="Disordered" evidence="16">
    <location>
        <begin position="499"/>
        <end position="524"/>
    </location>
</feature>
<evidence type="ECO:0000256" key="12">
    <source>
        <dbReference type="ARBA" id="ARBA00057709"/>
    </source>
</evidence>
<dbReference type="Gene3D" id="1.20.120.1080">
    <property type="match status" value="1"/>
</dbReference>
<dbReference type="InterPro" id="IPR048333">
    <property type="entry name" value="HA2_WH"/>
</dbReference>
<keyword evidence="21" id="KW-1185">Reference proteome</keyword>
<dbReference type="SMART" id="SM00847">
    <property type="entry name" value="HA2"/>
    <property type="match status" value="1"/>
</dbReference>
<evidence type="ECO:0000256" key="4">
    <source>
        <dbReference type="ARBA" id="ARBA00022741"/>
    </source>
</evidence>
<dbReference type="InterPro" id="IPR027417">
    <property type="entry name" value="P-loop_NTPase"/>
</dbReference>
<dbReference type="PANTHER" id="PTHR18934:SF145">
    <property type="entry name" value="ATP-DEPENDENT RNA HELICASE DHX57-RELATED"/>
    <property type="match status" value="1"/>
</dbReference>
<feature type="domain" description="C3H1-type" evidence="17">
    <location>
        <begin position="316"/>
        <end position="344"/>
    </location>
</feature>
<dbReference type="InterPro" id="IPR011545">
    <property type="entry name" value="DEAD/DEAH_box_helicase_dom"/>
</dbReference>
<feature type="region of interest" description="Disordered" evidence="16">
    <location>
        <begin position="126"/>
        <end position="152"/>
    </location>
</feature>
<dbReference type="Proteomes" id="UP001274896">
    <property type="component" value="Unassembled WGS sequence"/>
</dbReference>
<dbReference type="InterPro" id="IPR001650">
    <property type="entry name" value="Helicase_C-like"/>
</dbReference>
<sequence length="1437" mass="161494">MSGRRRGKPNRGGGRFNKGGGGGGGGGGRKAFSVLDDDDDFSLDLGPSRATKPPSRGRGRGAFISRGRGGSRGRGRGSFQGFPRDGSRQGEEGRDQGRPERYKLPLQKIHMTSENRLQVKELLKELQSQEYNTPNSGSDYEGEEEEEEEYDELDHREEGQFWLTQDDGLGSAEEGVYEEDNEEETSVKPESVVSLFALGTLCRYGFDRERSRRALEAAERFGKGEVGATLEFLLSQMFTERFGSTALDLQVPDPPLYEECMALRQEEAVALTAIYAERFCERISGRVWTIHLDLLWMTGHRSMTSELTKKGQVRESLYTQVCKFYLKGAGCKFGKHCHFKHQRPTDSSHHRDPCGPSQPGFNSTDCPVYQLEVRFPQGSRYPFQPPLVAFSTTDEAITGAGRLNVTEYLFGQALSAAQEGEPVVYTLISCLEDDGPIRELVSASHHKYSAPPPVLAPPTITAPRIRSTKCTSANSTPSSTSVSSLRCTNAAQNTNLTVLHTEGDNHNTEDIEDEQDDEDAEESVPIENESYVNFRKRMEKKTEIRAEEVLQENKKLSREFRKKTSSRRYTSMQEQRVKLPVWEKKQNILDVLEKNQVLVISGMTGCGKTTQIPQFILDDSLSGRAENVANIICTQPRRISAIAVATRVAQERAETLGHSTGYQIRLETVRSSCTRLLFCTTGVLLRRLEGDAQLTGVTHVIVDEVHERTEESDFLLLVLKDLMMQRSDLKIILMSATLNADLFFQYFHKCPTIHIPGKNSFMYIHMLVLVYRRTFPVEQFFLEDAIAMTRYVIEDRSPYRRLAKQNGPPNQRAGKAQPAVMNMDDDGWSFSSFAKKDTVKDSIPDQQLNVQELTLRYPTCSKTVVKTLAAMDLDKINMDLVESLLEWIVNREHSYPPGAVLVFLPGLAEIKQLYEQLQANRMFNNRRANKCVVYPLHSSLSNEEQQAVFTRPPEGVTKIIISTNIAETSVTIDDVVYVIDSGRMKEKRYDASRSMESLEDVWVSRANALQRKGRAGRVASGVCFHLFTSHRFTHHLSQQQLPEIQRVPLEQLCLRIKVLEMFSKTPLHSVFSRLIEPPAQGSLEAAKQRLCALGALTEAECLTPLGWHLACLPVDVRIGKLMLLGAIFRCLDPALTIAASLAFKSPFVSPWDKREEANERKLSFSLANSDHLALLQAYKGWCTAAQNGSQAGYCYCRENFLSIRGLQEIACLKRQFAELLSDIGFVKEGLKVRNIERMSSKGTDGVLEATGYEANLNSDNTKLMSAMLCAALYPNVVQVRAPQGKYKLTSKGAVKMQPKAEELRFLTKNDGAVHIHPSSVNFMVRHYDSPYLVYHEKVKTSRVFIRDCSMVCVYPMVLFGGGQVNVELQRGEFIISLDDGWIRFTAASHEVAELVKELRWELDQLLEEKIKNPSIDLITCPRGSRIIHTIVSLISTQ</sequence>
<evidence type="ECO:0000256" key="7">
    <source>
        <dbReference type="ARBA" id="ARBA00022806"/>
    </source>
</evidence>
<dbReference type="PROSITE" id="PS51192">
    <property type="entry name" value="HELICASE_ATP_BIND_1"/>
    <property type="match status" value="1"/>
</dbReference>
<evidence type="ECO:0000256" key="9">
    <source>
        <dbReference type="ARBA" id="ARBA00022840"/>
    </source>
</evidence>